<evidence type="ECO:0000256" key="1">
    <source>
        <dbReference type="ARBA" id="ARBA00004429"/>
    </source>
</evidence>
<accession>A0A7T3RFD8</accession>
<dbReference type="GO" id="GO:0022857">
    <property type="term" value="F:transmembrane transporter activity"/>
    <property type="evidence" value="ECO:0007669"/>
    <property type="project" value="InterPro"/>
</dbReference>
<evidence type="ECO:0000313" key="11">
    <source>
        <dbReference type="Proteomes" id="UP000595224"/>
    </source>
</evidence>
<evidence type="ECO:0000256" key="7">
    <source>
        <dbReference type="ARBA" id="ARBA00023136"/>
    </source>
</evidence>
<dbReference type="PROSITE" id="PS50928">
    <property type="entry name" value="ABC_TM1"/>
    <property type="match status" value="1"/>
</dbReference>
<feature type="transmembrane region" description="Helical" evidence="8">
    <location>
        <begin position="68"/>
        <end position="89"/>
    </location>
</feature>
<dbReference type="GO" id="GO:0043190">
    <property type="term" value="C:ATP-binding cassette (ABC) transporter complex"/>
    <property type="evidence" value="ECO:0007669"/>
    <property type="project" value="InterPro"/>
</dbReference>
<keyword evidence="6 8" id="KW-1133">Transmembrane helix</keyword>
<evidence type="ECO:0000256" key="8">
    <source>
        <dbReference type="RuleBase" id="RU363032"/>
    </source>
</evidence>
<keyword evidence="4" id="KW-1003">Cell membrane</keyword>
<evidence type="ECO:0000256" key="5">
    <source>
        <dbReference type="ARBA" id="ARBA00022692"/>
    </source>
</evidence>
<dbReference type="KEGG" id="tper:IWA51_05520"/>
<keyword evidence="3 8" id="KW-0813">Transport</keyword>
<proteinExistence type="inferred from homology"/>
<dbReference type="PANTHER" id="PTHR30614:SF36">
    <property type="entry name" value="ABC TRANSPORTER MEMBRANE-SPANNING PERMEASE-GLUTAMINE TRANSPORT"/>
    <property type="match status" value="1"/>
</dbReference>
<evidence type="ECO:0000256" key="4">
    <source>
        <dbReference type="ARBA" id="ARBA00022475"/>
    </source>
</evidence>
<feature type="transmembrane region" description="Helical" evidence="8">
    <location>
        <begin position="29"/>
        <end position="56"/>
    </location>
</feature>
<dbReference type="Gene3D" id="1.10.3720.10">
    <property type="entry name" value="MetI-like"/>
    <property type="match status" value="1"/>
</dbReference>
<keyword evidence="5 8" id="KW-0812">Transmembrane</keyword>
<organism evidence="10 11">
    <name type="scientific">Treponema peruense</name>
    <dbReference type="NCBI Taxonomy" id="2787628"/>
    <lineage>
        <taxon>Bacteria</taxon>
        <taxon>Pseudomonadati</taxon>
        <taxon>Spirochaetota</taxon>
        <taxon>Spirochaetia</taxon>
        <taxon>Spirochaetales</taxon>
        <taxon>Treponemataceae</taxon>
        <taxon>Treponema</taxon>
    </lineage>
</organism>
<evidence type="ECO:0000259" key="9">
    <source>
        <dbReference type="PROSITE" id="PS50928"/>
    </source>
</evidence>
<evidence type="ECO:0000313" key="10">
    <source>
        <dbReference type="EMBL" id="QQA02045.1"/>
    </source>
</evidence>
<evidence type="ECO:0000256" key="3">
    <source>
        <dbReference type="ARBA" id="ARBA00022448"/>
    </source>
</evidence>
<dbReference type="AlphaFoldDB" id="A0A7T3RFD8"/>
<evidence type="ECO:0000256" key="2">
    <source>
        <dbReference type="ARBA" id="ARBA00010072"/>
    </source>
</evidence>
<dbReference type="InterPro" id="IPR010065">
    <property type="entry name" value="AA_ABC_transptr_permease_3TM"/>
</dbReference>
<dbReference type="SUPFAM" id="SSF161098">
    <property type="entry name" value="MetI-like"/>
    <property type="match status" value="1"/>
</dbReference>
<keyword evidence="7 8" id="KW-0472">Membrane</keyword>
<sequence>MDSSGMLDSIKEAFGVLFMGRNFARLMGGLWVTISIAAVSVALSLVLGFIVGIIMTSKNKIVRAVCRVYLEFMRIMPQLVLLFLAYFGITRAFGISLSGEAASVLVFTLWGTAEMGDLVRGALESMPSHQYESARALGLTESQIFVYIIIPQTIRRLVPLSMNLITRMIKTTSLVVFVGVIEVVKIGQQIIEANRISVPTASIAIYSVIFMMYFAVCWPLSFAADRLEKKLK</sequence>
<keyword evidence="11" id="KW-1185">Reference proteome</keyword>
<dbReference type="NCBIfam" id="TIGR01726">
    <property type="entry name" value="HEQRo_perm_3TM"/>
    <property type="match status" value="1"/>
</dbReference>
<dbReference type="GO" id="GO:0006865">
    <property type="term" value="P:amino acid transport"/>
    <property type="evidence" value="ECO:0007669"/>
    <property type="project" value="TreeGrafter"/>
</dbReference>
<comment type="similarity">
    <text evidence="2">Belongs to the binding-protein-dependent transport system permease family. HisMQ subfamily.</text>
</comment>
<gene>
    <name evidence="10" type="ORF">IWA51_05520</name>
</gene>
<evidence type="ECO:0000256" key="6">
    <source>
        <dbReference type="ARBA" id="ARBA00022989"/>
    </source>
</evidence>
<name>A0A7T3RFD8_9SPIR</name>
<protein>
    <submittedName>
        <fullName evidence="10">Amino acid ABC transporter permease</fullName>
    </submittedName>
</protein>
<dbReference type="RefSeq" id="WP_177527881.1">
    <property type="nucleotide sequence ID" value="NZ_CBCSHE010000006.1"/>
</dbReference>
<dbReference type="CDD" id="cd06261">
    <property type="entry name" value="TM_PBP2"/>
    <property type="match status" value="1"/>
</dbReference>
<comment type="subcellular location">
    <subcellularLocation>
        <location evidence="1">Cell inner membrane</location>
        <topology evidence="1">Multi-pass membrane protein</topology>
    </subcellularLocation>
    <subcellularLocation>
        <location evidence="8">Cell membrane</location>
        <topology evidence="8">Multi-pass membrane protein</topology>
    </subcellularLocation>
</comment>
<dbReference type="InterPro" id="IPR035906">
    <property type="entry name" value="MetI-like_sf"/>
</dbReference>
<feature type="transmembrane region" description="Helical" evidence="8">
    <location>
        <begin position="203"/>
        <end position="224"/>
    </location>
</feature>
<reference evidence="10 11" key="1">
    <citation type="submission" date="2020-11" db="EMBL/GenBank/DDBJ databases">
        <title>Treponema Peruensis nv. sp., first commensal Treponema isolated from human feces.</title>
        <authorList>
            <person name="Belkhou C."/>
            <person name="Raes J."/>
        </authorList>
    </citation>
    <scope>NUCLEOTIDE SEQUENCE [LARGE SCALE GENOMIC DNA]</scope>
    <source>
        <strain evidence="10 11">RCC2812</strain>
    </source>
</reference>
<dbReference type="Proteomes" id="UP000595224">
    <property type="component" value="Chromosome"/>
</dbReference>
<dbReference type="PANTHER" id="PTHR30614">
    <property type="entry name" value="MEMBRANE COMPONENT OF AMINO ACID ABC TRANSPORTER"/>
    <property type="match status" value="1"/>
</dbReference>
<feature type="domain" description="ABC transmembrane type-1" evidence="9">
    <location>
        <begin position="30"/>
        <end position="217"/>
    </location>
</feature>
<dbReference type="Pfam" id="PF00528">
    <property type="entry name" value="BPD_transp_1"/>
    <property type="match status" value="1"/>
</dbReference>
<dbReference type="InterPro" id="IPR000515">
    <property type="entry name" value="MetI-like"/>
</dbReference>
<dbReference type="InterPro" id="IPR043429">
    <property type="entry name" value="ArtM/GltK/GlnP/TcyL/YhdX-like"/>
</dbReference>
<dbReference type="EMBL" id="CP064936">
    <property type="protein sequence ID" value="QQA02045.1"/>
    <property type="molecule type" value="Genomic_DNA"/>
</dbReference>